<feature type="transmembrane region" description="Helical" evidence="5">
    <location>
        <begin position="67"/>
        <end position="85"/>
    </location>
</feature>
<gene>
    <name evidence="6" type="ORF">CANTEDRAFT_132319</name>
</gene>
<evidence type="ECO:0000256" key="1">
    <source>
        <dbReference type="ARBA" id="ARBA00004141"/>
    </source>
</evidence>
<keyword evidence="3 5" id="KW-1133">Transmembrane helix</keyword>
<dbReference type="InterPro" id="IPR051617">
    <property type="entry name" value="UNC-93-like_regulator"/>
</dbReference>
<evidence type="ECO:0000256" key="4">
    <source>
        <dbReference type="ARBA" id="ARBA00023136"/>
    </source>
</evidence>
<dbReference type="Pfam" id="PF07690">
    <property type="entry name" value="MFS_1"/>
    <property type="match status" value="1"/>
</dbReference>
<feature type="transmembrane region" description="Helical" evidence="5">
    <location>
        <begin position="21"/>
        <end position="47"/>
    </location>
</feature>
<evidence type="ECO:0000313" key="6">
    <source>
        <dbReference type="EMBL" id="EGV60596.1"/>
    </source>
</evidence>
<reference evidence="6 7" key="1">
    <citation type="journal article" date="2011" name="Proc. Natl. Acad. Sci. U.S.A.">
        <title>Comparative genomics of xylose-fermenting fungi for enhanced biofuel production.</title>
        <authorList>
            <person name="Wohlbach D.J."/>
            <person name="Kuo A."/>
            <person name="Sato T.K."/>
            <person name="Potts K.M."/>
            <person name="Salamov A.A."/>
            <person name="LaButti K.M."/>
            <person name="Sun H."/>
            <person name="Clum A."/>
            <person name="Pangilinan J.L."/>
            <person name="Lindquist E.A."/>
            <person name="Lucas S."/>
            <person name="Lapidus A."/>
            <person name="Jin M."/>
            <person name="Gunawan C."/>
            <person name="Balan V."/>
            <person name="Dale B.E."/>
            <person name="Jeffries T.W."/>
            <person name="Zinkel R."/>
            <person name="Barry K.W."/>
            <person name="Grigoriev I.V."/>
            <person name="Gasch A.P."/>
        </authorList>
    </citation>
    <scope>NUCLEOTIDE SEQUENCE [LARGE SCALE GENOMIC DNA]</scope>
    <source>
        <strain evidence="7">ATCC 10573 / BCRC 21748 / CBS 615 / JCM 9827 / NBRC 10315 / NRRL Y-1498 / VKM Y-70</strain>
    </source>
</reference>
<dbReference type="EMBL" id="GL996528">
    <property type="protein sequence ID" value="EGV60596.1"/>
    <property type="molecule type" value="Genomic_DNA"/>
</dbReference>
<comment type="subcellular location">
    <subcellularLocation>
        <location evidence="1">Membrane</location>
        <topology evidence="1">Multi-pass membrane protein</topology>
    </subcellularLocation>
</comment>
<keyword evidence="2 5" id="KW-0812">Transmembrane</keyword>
<dbReference type="PANTHER" id="PTHR23294">
    <property type="entry name" value="ET TRANSLATION PRODUCT-RELATED"/>
    <property type="match status" value="1"/>
</dbReference>
<evidence type="ECO:0000313" key="7">
    <source>
        <dbReference type="Proteomes" id="UP000000707"/>
    </source>
</evidence>
<dbReference type="HOGENOM" id="CLU_030884_1_2_1"/>
<feature type="transmembrane region" description="Helical" evidence="5">
    <location>
        <begin position="189"/>
        <end position="207"/>
    </location>
</feature>
<dbReference type="Gene3D" id="1.20.1250.20">
    <property type="entry name" value="MFS general substrate transporter like domains"/>
    <property type="match status" value="1"/>
</dbReference>
<feature type="transmembrane region" description="Helical" evidence="5">
    <location>
        <begin position="354"/>
        <end position="378"/>
    </location>
</feature>
<feature type="transmembrane region" description="Helical" evidence="5">
    <location>
        <begin position="247"/>
        <end position="263"/>
    </location>
</feature>
<dbReference type="InterPro" id="IPR011701">
    <property type="entry name" value="MFS"/>
</dbReference>
<accession>G3BEU7</accession>
<dbReference type="OrthoDB" id="196103at2759"/>
<organism evidence="7">
    <name type="scientific">Candida tenuis (strain ATCC 10573 / BCRC 21748 / CBS 615 / JCM 9827 / NBRC 10315 / NRRL Y-1498 / VKM Y-70)</name>
    <name type="common">Yeast</name>
    <name type="synonym">Yamadazyma tenuis</name>
    <dbReference type="NCBI Taxonomy" id="590646"/>
    <lineage>
        <taxon>Eukaryota</taxon>
        <taxon>Fungi</taxon>
        <taxon>Dikarya</taxon>
        <taxon>Ascomycota</taxon>
        <taxon>Saccharomycotina</taxon>
        <taxon>Pichiomycetes</taxon>
        <taxon>Debaryomycetaceae</taxon>
        <taxon>Yamadazyma</taxon>
    </lineage>
</organism>
<protein>
    <submittedName>
        <fullName evidence="6">MFS general substrate transporter</fullName>
    </submittedName>
</protein>
<dbReference type="GO" id="GO:0022857">
    <property type="term" value="F:transmembrane transporter activity"/>
    <property type="evidence" value="ECO:0007669"/>
    <property type="project" value="InterPro"/>
</dbReference>
<dbReference type="SUPFAM" id="SSF103473">
    <property type="entry name" value="MFS general substrate transporter"/>
    <property type="match status" value="1"/>
</dbReference>
<feature type="transmembrane region" description="Helical" evidence="5">
    <location>
        <begin position="283"/>
        <end position="301"/>
    </location>
</feature>
<feature type="transmembrane region" description="Helical" evidence="5">
    <location>
        <begin position="92"/>
        <end position="111"/>
    </location>
</feature>
<feature type="transmembrane region" description="Helical" evidence="5">
    <location>
        <begin position="420"/>
        <end position="443"/>
    </location>
</feature>
<proteinExistence type="predicted"/>
<dbReference type="PANTHER" id="PTHR23294:SF59">
    <property type="entry name" value="UNC93-LIKE PROTEIN C922.05C"/>
    <property type="match status" value="1"/>
</dbReference>
<evidence type="ECO:0000256" key="3">
    <source>
        <dbReference type="ARBA" id="ARBA00022989"/>
    </source>
</evidence>
<sequence>MSDLESKQESSLRWYDRKILPFMPAYSSSMFQVVVLSLVCFMTTGMYNALTGIGGSGITIGVANNGSTALYIVFCVWGFFSGYLCNMIGVKLALCIGSCGYCLYSGALSTNPGGAEAFIYASSAILGACAGTLWSAQGSIMMSYPPEEKKGRAIMIFWVIFNLGGVVGSAISLGNNLKNNESTATDSTYAVFIALMGSGLLFALGILPAHKVWKYDVGEERVVSYQYPHWKSELASMFRMLYKEPKIYLMFPMFFASNWFYTYHFNDVNAARFNIRTRSLNSLLYWLSQMVGAFGFGLVLDWERFNRKTRTKIAWGILMALTLAIWGGGLKFQLQYTRESVMHMELYDYKHRAYIGPMFLYIFYGMYDAIFQNFIYYLLGAISNNPKKTAIYGAFYKSIQSAGAAIMWRLDYYEIPYINMFASCWALCAGSVMIAFPLAFFMIQNHTDVEDDDLNGEMVMKQADISCIENTSSTTEK</sequence>
<dbReference type="AlphaFoldDB" id="G3BEU7"/>
<dbReference type="Proteomes" id="UP000000707">
    <property type="component" value="Unassembled WGS sequence"/>
</dbReference>
<feature type="transmembrane region" description="Helical" evidence="5">
    <location>
        <begin position="117"/>
        <end position="136"/>
    </location>
</feature>
<keyword evidence="7" id="KW-1185">Reference proteome</keyword>
<evidence type="ECO:0000256" key="2">
    <source>
        <dbReference type="ARBA" id="ARBA00022692"/>
    </source>
</evidence>
<name>G3BEU7_CANTC</name>
<evidence type="ECO:0000256" key="5">
    <source>
        <dbReference type="SAM" id="Phobius"/>
    </source>
</evidence>
<dbReference type="GO" id="GO:0016020">
    <property type="term" value="C:membrane"/>
    <property type="evidence" value="ECO:0007669"/>
    <property type="project" value="UniProtKB-SubCell"/>
</dbReference>
<dbReference type="InterPro" id="IPR036259">
    <property type="entry name" value="MFS_trans_sf"/>
</dbReference>
<dbReference type="STRING" id="590646.G3BEU7"/>
<feature type="transmembrane region" description="Helical" evidence="5">
    <location>
        <begin position="156"/>
        <end position="177"/>
    </location>
</feature>
<feature type="transmembrane region" description="Helical" evidence="5">
    <location>
        <begin position="313"/>
        <end position="334"/>
    </location>
</feature>
<dbReference type="eggNOG" id="KOG3098">
    <property type="taxonomic scope" value="Eukaryota"/>
</dbReference>
<keyword evidence="4 5" id="KW-0472">Membrane</keyword>